<accession>A0ABY8TIG6</accession>
<dbReference type="SMART" id="SM00671">
    <property type="entry name" value="SEL1"/>
    <property type="match status" value="1"/>
</dbReference>
<keyword evidence="3" id="KW-1185">Reference proteome</keyword>
<evidence type="ECO:0000313" key="3">
    <source>
        <dbReference type="Proteomes" id="UP001244341"/>
    </source>
</evidence>
<name>A0ABY8TIG6_TETOB</name>
<dbReference type="PANTHER" id="PTHR36792">
    <property type="entry name" value="EXPRESSED PROTEIN"/>
    <property type="match status" value="1"/>
</dbReference>
<sequence>MRQQRKGKRQKCSRADRNDGRIPLQDLIRFKERQWFVEELENAREADPNAMLRLAKMYLHGQGCQRNIALAQEWVRKARNMGVPASLDELFATDDPDPRGRLRALMAQEERRRAARRAGGGGGGGSGYPQQQQQQRYSSQHTAAA</sequence>
<dbReference type="Pfam" id="PF08238">
    <property type="entry name" value="Sel1"/>
    <property type="match status" value="1"/>
</dbReference>
<feature type="compositionally biased region" description="Low complexity" evidence="1">
    <location>
        <begin position="128"/>
        <end position="145"/>
    </location>
</feature>
<feature type="compositionally biased region" description="Gly residues" evidence="1">
    <location>
        <begin position="118"/>
        <end position="127"/>
    </location>
</feature>
<dbReference type="PANTHER" id="PTHR36792:SF5">
    <property type="entry name" value="SEL1 REPEAT PROTEIN"/>
    <property type="match status" value="1"/>
</dbReference>
<evidence type="ECO:0000256" key="1">
    <source>
        <dbReference type="SAM" id="MobiDB-lite"/>
    </source>
</evidence>
<dbReference type="Proteomes" id="UP001244341">
    <property type="component" value="Chromosome 1b"/>
</dbReference>
<dbReference type="InterPro" id="IPR011990">
    <property type="entry name" value="TPR-like_helical_dom_sf"/>
</dbReference>
<dbReference type="SUPFAM" id="SSF81901">
    <property type="entry name" value="HCP-like"/>
    <property type="match status" value="1"/>
</dbReference>
<proteinExistence type="predicted"/>
<feature type="region of interest" description="Disordered" evidence="1">
    <location>
        <begin position="108"/>
        <end position="145"/>
    </location>
</feature>
<evidence type="ECO:0000313" key="2">
    <source>
        <dbReference type="EMBL" id="WIA08891.1"/>
    </source>
</evidence>
<reference evidence="2 3" key="1">
    <citation type="submission" date="2023-05" db="EMBL/GenBank/DDBJ databases">
        <title>A 100% complete, gapless, phased diploid assembly of the Scenedesmus obliquus UTEX 3031 genome.</title>
        <authorList>
            <person name="Biondi T.C."/>
            <person name="Hanschen E.R."/>
            <person name="Kwon T."/>
            <person name="Eng W."/>
            <person name="Kruse C.P.S."/>
            <person name="Koehler S.I."/>
            <person name="Kunde Y."/>
            <person name="Gleasner C.D."/>
            <person name="You Mak K.T."/>
            <person name="Polle J."/>
            <person name="Hovde B.T."/>
            <person name="Starkenburg S.R."/>
        </authorList>
    </citation>
    <scope>NUCLEOTIDE SEQUENCE [LARGE SCALE GENOMIC DNA]</scope>
    <source>
        <strain evidence="2 3">DOE0152z</strain>
    </source>
</reference>
<gene>
    <name evidence="2" type="ORF">OEZ85_008311</name>
</gene>
<dbReference type="InterPro" id="IPR006597">
    <property type="entry name" value="Sel1-like"/>
</dbReference>
<dbReference type="EMBL" id="CP126208">
    <property type="protein sequence ID" value="WIA08891.1"/>
    <property type="molecule type" value="Genomic_DNA"/>
</dbReference>
<protein>
    <recommendedName>
        <fullName evidence="4">Sel1 repeat family protein</fullName>
    </recommendedName>
</protein>
<evidence type="ECO:0008006" key="4">
    <source>
        <dbReference type="Google" id="ProtNLM"/>
    </source>
</evidence>
<dbReference type="Gene3D" id="1.25.40.10">
    <property type="entry name" value="Tetratricopeptide repeat domain"/>
    <property type="match status" value="1"/>
</dbReference>
<organism evidence="2 3">
    <name type="scientific">Tetradesmus obliquus</name>
    <name type="common">Green alga</name>
    <name type="synonym">Acutodesmus obliquus</name>
    <dbReference type="NCBI Taxonomy" id="3088"/>
    <lineage>
        <taxon>Eukaryota</taxon>
        <taxon>Viridiplantae</taxon>
        <taxon>Chlorophyta</taxon>
        <taxon>core chlorophytes</taxon>
        <taxon>Chlorophyceae</taxon>
        <taxon>CS clade</taxon>
        <taxon>Sphaeropleales</taxon>
        <taxon>Scenedesmaceae</taxon>
        <taxon>Tetradesmus</taxon>
    </lineage>
</organism>